<evidence type="ECO:0000313" key="2">
    <source>
        <dbReference type="EMBL" id="RCJ03867.1"/>
    </source>
</evidence>
<dbReference type="EMBL" id="QDHA01000123">
    <property type="protein sequence ID" value="RCJ03867.1"/>
    <property type="molecule type" value="Genomic_DNA"/>
</dbReference>
<evidence type="ECO:0008006" key="4">
    <source>
        <dbReference type="Google" id="ProtNLM"/>
    </source>
</evidence>
<feature type="transmembrane region" description="Helical" evidence="1">
    <location>
        <begin position="83"/>
        <end position="103"/>
    </location>
</feature>
<keyword evidence="1" id="KW-1133">Transmembrane helix</keyword>
<keyword evidence="1" id="KW-0812">Transmembrane</keyword>
<feature type="transmembrane region" description="Helical" evidence="1">
    <location>
        <begin position="26"/>
        <end position="47"/>
    </location>
</feature>
<feature type="transmembrane region" description="Helical" evidence="1">
    <location>
        <begin position="59"/>
        <end position="77"/>
    </location>
</feature>
<organism evidence="2 3">
    <name type="scientific">Cupriavidus necator</name>
    <name type="common">Alcaligenes eutrophus</name>
    <name type="synonym">Ralstonia eutropha</name>
    <dbReference type="NCBI Taxonomy" id="106590"/>
    <lineage>
        <taxon>Bacteria</taxon>
        <taxon>Pseudomonadati</taxon>
        <taxon>Pseudomonadota</taxon>
        <taxon>Betaproteobacteria</taxon>
        <taxon>Burkholderiales</taxon>
        <taxon>Burkholderiaceae</taxon>
        <taxon>Cupriavidus</taxon>
    </lineage>
</organism>
<gene>
    <name evidence="2" type="ORF">DDK22_35110</name>
</gene>
<comment type="caution">
    <text evidence="2">The sequence shown here is derived from an EMBL/GenBank/DDBJ whole genome shotgun (WGS) entry which is preliminary data.</text>
</comment>
<reference evidence="2 3" key="1">
    <citation type="submission" date="2018-04" db="EMBL/GenBank/DDBJ databases">
        <title>Cupriavidus necator CR12 genome sequencing and assembly.</title>
        <authorList>
            <person name="Ben Fekih I."/>
            <person name="Mazhar H.S."/>
            <person name="Bello S.K."/>
            <person name="Rensing C."/>
        </authorList>
    </citation>
    <scope>NUCLEOTIDE SEQUENCE [LARGE SCALE GENOMIC DNA]</scope>
    <source>
        <strain evidence="2 3">CR12</strain>
    </source>
</reference>
<accession>A0A367P9H5</accession>
<name>A0A367P9H5_CUPNE</name>
<sequence>MLVLVLLVGTQIPGRMRDLLERGLHAPFPLSSLAHFLLFIGMAWLLASRPIAWPVRHSGAALLCLALLTEGLQVFAVNRHPRWLDVGIDMAGFLVGTLIAVWMGGRRVLPSGAGSEPAG</sequence>
<proteinExistence type="predicted"/>
<evidence type="ECO:0000313" key="3">
    <source>
        <dbReference type="Proteomes" id="UP000253501"/>
    </source>
</evidence>
<evidence type="ECO:0000256" key="1">
    <source>
        <dbReference type="SAM" id="Phobius"/>
    </source>
</evidence>
<protein>
    <recommendedName>
        <fullName evidence="4">VanZ-like domain-containing protein</fullName>
    </recommendedName>
</protein>
<keyword evidence="1" id="KW-0472">Membrane</keyword>
<dbReference type="Proteomes" id="UP000253501">
    <property type="component" value="Unassembled WGS sequence"/>
</dbReference>
<dbReference type="AlphaFoldDB" id="A0A367P9H5"/>